<proteinExistence type="predicted"/>
<evidence type="ECO:0000256" key="1">
    <source>
        <dbReference type="SAM" id="MobiDB-lite"/>
    </source>
</evidence>
<dbReference type="EMBL" id="LN891532">
    <property type="protein sequence ID" value="CUS06704.1"/>
    <property type="molecule type" value="Genomic_DNA"/>
</dbReference>
<feature type="compositionally biased region" description="Low complexity" evidence="1">
    <location>
        <begin position="121"/>
        <end position="131"/>
    </location>
</feature>
<evidence type="ECO:0000313" key="3">
    <source>
        <dbReference type="EMBL" id="CUS06704.1"/>
    </source>
</evidence>
<dbReference type="Proteomes" id="UP001412239">
    <property type="component" value="Unassembled WGS sequence"/>
</dbReference>
<evidence type="ECO:0000259" key="2">
    <source>
        <dbReference type="Pfam" id="PF20149"/>
    </source>
</evidence>
<evidence type="ECO:0000313" key="4">
    <source>
        <dbReference type="Proteomes" id="UP001412239"/>
    </source>
</evidence>
<organism evidence="3 4">
    <name type="scientific">Tuber aestivum</name>
    <name type="common">summer truffle</name>
    <dbReference type="NCBI Taxonomy" id="59557"/>
    <lineage>
        <taxon>Eukaryota</taxon>
        <taxon>Fungi</taxon>
        <taxon>Dikarya</taxon>
        <taxon>Ascomycota</taxon>
        <taxon>Pezizomycotina</taxon>
        <taxon>Pezizomycetes</taxon>
        <taxon>Pezizales</taxon>
        <taxon>Tuberaceae</taxon>
        <taxon>Tuber</taxon>
    </lineage>
</organism>
<feature type="region of interest" description="Disordered" evidence="1">
    <location>
        <begin position="67"/>
        <end position="174"/>
    </location>
</feature>
<feature type="compositionally biased region" description="Acidic residues" evidence="1">
    <location>
        <begin position="68"/>
        <end position="77"/>
    </location>
</feature>
<accession>A0A292PIG3</accession>
<dbReference type="Pfam" id="PF20149">
    <property type="entry name" value="DUF6532"/>
    <property type="match status" value="1"/>
</dbReference>
<feature type="compositionally biased region" description="Polar residues" evidence="1">
    <location>
        <begin position="142"/>
        <end position="174"/>
    </location>
</feature>
<dbReference type="AlphaFoldDB" id="A0A292PIG3"/>
<feature type="region of interest" description="Disordered" evidence="1">
    <location>
        <begin position="442"/>
        <end position="472"/>
    </location>
</feature>
<name>A0A292PIG3_9PEZI</name>
<reference evidence="3" key="1">
    <citation type="submission" date="2015-10" db="EMBL/GenBank/DDBJ databases">
        <authorList>
            <person name="Regsiter A."/>
            <person name="william w."/>
        </authorList>
    </citation>
    <scope>NUCLEOTIDE SEQUENCE</scope>
    <source>
        <strain evidence="3">Montdore</strain>
    </source>
</reference>
<dbReference type="InterPro" id="IPR045341">
    <property type="entry name" value="DUF6532"/>
</dbReference>
<keyword evidence="4" id="KW-1185">Reference proteome</keyword>
<gene>
    <name evidence="3" type="ORF">GSTUAT00009225001</name>
</gene>
<sequence>MNGNTSRGVFRTLDLIYKLYTVLNRSRAAISRFSRPSASALRSSHSVIDIDLQSQQDEQEGNLFANDDATDIDENSDEAPQRHQRVQKRSVEDHSQHPQRAKRLRFLTADSPSPALSGPTSAFSSQSQQAQIHSGHRRVNSPHFTPSILGSQPILTHPNGRQTAASEEDNLNSASDIVDTVTSLSDRSNFMRGEERIVFENAANMVRYHTWFVNPFVKPSENDSLLESYWVKAASKLGWPGLAMQKHAMTFLKSRQSSARSHLVSETRITVQDFYDLLHKQPAEIRAKVGYLLEDDRFTCHPSKQENCGFRFGAPEIAKLLYHKWFRNVKMRGRSDKSFLSRINDVLICLTAACIYHALKSWSTGTFVQPSDFSALTAQNVYLRQRATWQRLPVVVQKKLVEDTKKRIKRLLRDNGFVQEHESRAALEDPDAAEYLGVQVSGDEESEVEDNNLDLEAEDVIDGLVEGPDEDE</sequence>
<feature type="domain" description="DUF6532" evidence="2">
    <location>
        <begin position="202"/>
        <end position="391"/>
    </location>
</feature>
<protein>
    <recommendedName>
        <fullName evidence="2">DUF6532 domain-containing protein</fullName>
    </recommendedName>
</protein>